<keyword evidence="3" id="KW-1185">Reference proteome</keyword>
<feature type="compositionally biased region" description="Basic and acidic residues" evidence="1">
    <location>
        <begin position="1"/>
        <end position="11"/>
    </location>
</feature>
<accession>A0A5N6KEU5</accession>
<dbReference type="EMBL" id="VIGI01000003">
    <property type="protein sequence ID" value="KAB8302273.1"/>
    <property type="molecule type" value="Genomic_DNA"/>
</dbReference>
<proteinExistence type="predicted"/>
<dbReference type="AlphaFoldDB" id="A0A5N6KEU5"/>
<comment type="caution">
    <text evidence="2">The sequence shown here is derived from an EMBL/GenBank/DDBJ whole genome shotgun (WGS) entry which is preliminary data.</text>
</comment>
<evidence type="ECO:0000313" key="3">
    <source>
        <dbReference type="Proteomes" id="UP000326757"/>
    </source>
</evidence>
<dbReference type="Proteomes" id="UP000326757">
    <property type="component" value="Unassembled WGS sequence"/>
</dbReference>
<organism evidence="2 3">
    <name type="scientific">Monilinia laxa</name>
    <name type="common">Brown rot fungus</name>
    <name type="synonym">Sclerotinia laxa</name>
    <dbReference type="NCBI Taxonomy" id="61186"/>
    <lineage>
        <taxon>Eukaryota</taxon>
        <taxon>Fungi</taxon>
        <taxon>Dikarya</taxon>
        <taxon>Ascomycota</taxon>
        <taxon>Pezizomycotina</taxon>
        <taxon>Leotiomycetes</taxon>
        <taxon>Helotiales</taxon>
        <taxon>Sclerotiniaceae</taxon>
        <taxon>Monilinia</taxon>
    </lineage>
</organism>
<name>A0A5N6KEU5_MONLA</name>
<gene>
    <name evidence="2" type="ORF">EYC80_005714</name>
</gene>
<evidence type="ECO:0000256" key="1">
    <source>
        <dbReference type="SAM" id="MobiDB-lite"/>
    </source>
</evidence>
<evidence type="ECO:0000313" key="2">
    <source>
        <dbReference type="EMBL" id="KAB8302273.1"/>
    </source>
</evidence>
<reference evidence="2 3" key="1">
    <citation type="submission" date="2019-06" db="EMBL/GenBank/DDBJ databases">
        <title>Genome Sequence of the Brown Rot Fungal Pathogen Monilinia laxa.</title>
        <authorList>
            <person name="De Miccolis Angelini R.M."/>
            <person name="Landi L."/>
            <person name="Abate D."/>
            <person name="Pollastro S."/>
            <person name="Romanazzi G."/>
            <person name="Faretra F."/>
        </authorList>
    </citation>
    <scope>NUCLEOTIDE SEQUENCE [LARGE SCALE GENOMIC DNA]</scope>
    <source>
        <strain evidence="2 3">Mlax316</strain>
    </source>
</reference>
<sequence>MADEASTRDEVVPPQTTDSSAPDAVVEPQVEVSEGANSSNGVQDGAASEDPVATSGTSATEESMIAFPSYQFPMLCFY</sequence>
<protein>
    <submittedName>
        <fullName evidence="2">Uncharacterized protein</fullName>
    </submittedName>
</protein>
<feature type="region of interest" description="Disordered" evidence="1">
    <location>
        <begin position="1"/>
        <end position="63"/>
    </location>
</feature>
<dbReference type="OrthoDB" id="62853at2759"/>